<evidence type="ECO:0000256" key="2">
    <source>
        <dbReference type="SAM" id="MobiDB-lite"/>
    </source>
</evidence>
<dbReference type="PRINTS" id="PR00689">
    <property type="entry name" value="ACOABINDINGP"/>
</dbReference>
<dbReference type="CDD" id="cd00435">
    <property type="entry name" value="ACBP"/>
    <property type="match status" value="1"/>
</dbReference>
<proteinExistence type="predicted"/>
<sequence length="169" mass="18408">MSGCGEATERGLNFEPGAEAPACARRSWLLARSWGCHGELPPRSPSLRVGRQSSGETPRRLVPSGRLCSCLHPPISSSVSVFQSLADFDKATKEVRKLKARPSDEELKALYGLYKQAIIGDVNIACPAMLDLKGKAKWEAWSLQKGLSKDDAMSAYISKANELIEKYGV</sequence>
<dbReference type="SUPFAM" id="SSF47027">
    <property type="entry name" value="Acyl-CoA binding protein"/>
    <property type="match status" value="1"/>
</dbReference>
<dbReference type="STRING" id="9986.ENSOCUP00000031663"/>
<dbReference type="AlphaFoldDB" id="A0A5F9CDN4"/>
<dbReference type="PROSITE" id="PS51228">
    <property type="entry name" value="ACB_2"/>
    <property type="match status" value="1"/>
</dbReference>
<dbReference type="Ensembl" id="ENSOCUT00000061682.1">
    <property type="protein sequence ID" value="ENSOCUP00000031663.1"/>
    <property type="gene ID" value="ENSOCUG00000032177.1"/>
</dbReference>
<dbReference type="Pfam" id="PF00887">
    <property type="entry name" value="ACBP"/>
    <property type="match status" value="1"/>
</dbReference>
<dbReference type="InterPro" id="IPR000582">
    <property type="entry name" value="Acyl-CoA-binding_protein"/>
</dbReference>
<feature type="domain" description="ACB" evidence="3">
    <location>
        <begin position="84"/>
        <end position="169"/>
    </location>
</feature>
<dbReference type="GeneTree" id="ENSGT00940000161184"/>
<name>A0A5F9CDN4_RABIT</name>
<dbReference type="SMR" id="A0A5F9CDN4"/>
<reference evidence="4 5" key="1">
    <citation type="journal article" date="2011" name="Nature">
        <title>A high-resolution map of human evolutionary constraint using 29 mammals.</title>
        <authorList>
            <person name="Lindblad-Toh K."/>
            <person name="Garber M."/>
            <person name="Zuk O."/>
            <person name="Lin M.F."/>
            <person name="Parker B.J."/>
            <person name="Washietl S."/>
            <person name="Kheradpour P."/>
            <person name="Ernst J."/>
            <person name="Jordan G."/>
            <person name="Mauceli E."/>
            <person name="Ward L.D."/>
            <person name="Lowe C.B."/>
            <person name="Holloway A.K."/>
            <person name="Clamp M."/>
            <person name="Gnerre S."/>
            <person name="Alfoldi J."/>
            <person name="Beal K."/>
            <person name="Chang J."/>
            <person name="Clawson H."/>
            <person name="Cuff J."/>
            <person name="Di Palma F."/>
            <person name="Fitzgerald S."/>
            <person name="Flicek P."/>
            <person name="Guttman M."/>
            <person name="Hubisz M.J."/>
            <person name="Jaffe D.B."/>
            <person name="Jungreis I."/>
            <person name="Kent W.J."/>
            <person name="Kostka D."/>
            <person name="Lara M."/>
            <person name="Martins A.L."/>
            <person name="Massingham T."/>
            <person name="Moltke I."/>
            <person name="Raney B.J."/>
            <person name="Rasmussen M.D."/>
            <person name="Robinson J."/>
            <person name="Stark A."/>
            <person name="Vilella A.J."/>
            <person name="Wen J."/>
            <person name="Xie X."/>
            <person name="Zody M.C."/>
            <person name="Baldwin J."/>
            <person name="Bloom T."/>
            <person name="Chin C.W."/>
            <person name="Heiman D."/>
            <person name="Nicol R."/>
            <person name="Nusbaum C."/>
            <person name="Young S."/>
            <person name="Wilkinson J."/>
            <person name="Worley K.C."/>
            <person name="Kovar C.L."/>
            <person name="Muzny D.M."/>
            <person name="Gibbs R.A."/>
            <person name="Cree A."/>
            <person name="Dihn H.H."/>
            <person name="Fowler G."/>
            <person name="Jhangiani S."/>
            <person name="Joshi V."/>
            <person name="Lee S."/>
            <person name="Lewis L.R."/>
            <person name="Nazareth L.V."/>
            <person name="Okwuonu G."/>
            <person name="Santibanez J."/>
            <person name="Warren W.C."/>
            <person name="Mardis E.R."/>
            <person name="Weinstock G.M."/>
            <person name="Wilson R.K."/>
            <person name="Delehaunty K."/>
            <person name="Dooling D."/>
            <person name="Fronik C."/>
            <person name="Fulton L."/>
            <person name="Fulton B."/>
            <person name="Graves T."/>
            <person name="Minx P."/>
            <person name="Sodergren E."/>
            <person name="Birney E."/>
            <person name="Margulies E.H."/>
            <person name="Herrero J."/>
            <person name="Green E.D."/>
            <person name="Haussler D."/>
            <person name="Siepel A."/>
            <person name="Goldman N."/>
            <person name="Pollard K.S."/>
            <person name="Pedersen J.S."/>
            <person name="Lander E.S."/>
            <person name="Kellis M."/>
        </authorList>
    </citation>
    <scope>NUCLEOTIDE SEQUENCE [LARGE SCALE GENOMIC DNA]</scope>
    <source>
        <strain evidence="4 5">Thorbecke inbred</strain>
    </source>
</reference>
<keyword evidence="5" id="KW-1185">Reference proteome</keyword>
<dbReference type="Bgee" id="ENSOCUG00000032177">
    <property type="expression patterns" value="Expressed in blood and 11 other cell types or tissues"/>
</dbReference>
<reference evidence="4" key="2">
    <citation type="submission" date="2025-08" db="UniProtKB">
        <authorList>
            <consortium name="Ensembl"/>
        </authorList>
    </citation>
    <scope>IDENTIFICATION</scope>
    <source>
        <strain evidence="4">Thorbecke</strain>
    </source>
</reference>
<dbReference type="Gene3D" id="1.20.80.10">
    <property type="match status" value="1"/>
</dbReference>
<dbReference type="EMBL" id="AAGW02025940">
    <property type="status" value="NOT_ANNOTATED_CDS"/>
    <property type="molecule type" value="Genomic_DNA"/>
</dbReference>
<reference evidence="4" key="3">
    <citation type="submission" date="2025-09" db="UniProtKB">
        <authorList>
            <consortium name="Ensembl"/>
        </authorList>
    </citation>
    <scope>IDENTIFICATION</scope>
    <source>
        <strain evidence="4">Thorbecke</strain>
    </source>
</reference>
<accession>A0A5F9CDN4</accession>
<keyword evidence="1" id="KW-0446">Lipid-binding</keyword>
<dbReference type="Proteomes" id="UP000001811">
    <property type="component" value="Chromosome 16"/>
</dbReference>
<feature type="region of interest" description="Disordered" evidence="2">
    <location>
        <begin position="41"/>
        <end position="60"/>
    </location>
</feature>
<dbReference type="GO" id="GO:0006631">
    <property type="term" value="P:fatty acid metabolic process"/>
    <property type="evidence" value="ECO:0007669"/>
    <property type="project" value="TreeGrafter"/>
</dbReference>
<dbReference type="PANTHER" id="PTHR23310">
    <property type="entry name" value="ACYL-COA-BINDING PROTEIN, ACBP"/>
    <property type="match status" value="1"/>
</dbReference>
<dbReference type="GO" id="GO:0000062">
    <property type="term" value="F:fatty-acyl-CoA binding"/>
    <property type="evidence" value="ECO:0007669"/>
    <property type="project" value="InterPro"/>
</dbReference>
<evidence type="ECO:0000256" key="1">
    <source>
        <dbReference type="ARBA" id="ARBA00023121"/>
    </source>
</evidence>
<dbReference type="InParanoid" id="A0A5F9CDN4"/>
<evidence type="ECO:0000313" key="5">
    <source>
        <dbReference type="Proteomes" id="UP000001811"/>
    </source>
</evidence>
<dbReference type="InterPro" id="IPR014352">
    <property type="entry name" value="FERM/acyl-CoA-bd_prot_sf"/>
</dbReference>
<evidence type="ECO:0000313" key="4">
    <source>
        <dbReference type="Ensembl" id="ENSOCUP00000031663.1"/>
    </source>
</evidence>
<evidence type="ECO:0000259" key="3">
    <source>
        <dbReference type="PROSITE" id="PS51228"/>
    </source>
</evidence>
<organism evidence="4 5">
    <name type="scientific">Oryctolagus cuniculus</name>
    <name type="common">Rabbit</name>
    <dbReference type="NCBI Taxonomy" id="9986"/>
    <lineage>
        <taxon>Eukaryota</taxon>
        <taxon>Metazoa</taxon>
        <taxon>Chordata</taxon>
        <taxon>Craniata</taxon>
        <taxon>Vertebrata</taxon>
        <taxon>Euteleostomi</taxon>
        <taxon>Mammalia</taxon>
        <taxon>Eutheria</taxon>
        <taxon>Euarchontoglires</taxon>
        <taxon>Glires</taxon>
        <taxon>Lagomorpha</taxon>
        <taxon>Leporidae</taxon>
        <taxon>Oryctolagus</taxon>
    </lineage>
</organism>
<dbReference type="InterPro" id="IPR035984">
    <property type="entry name" value="Acyl-CoA-binding_sf"/>
</dbReference>
<dbReference type="FunCoup" id="A0A5F9CDN4">
    <property type="interactions" value="8"/>
</dbReference>
<dbReference type="PANTHER" id="PTHR23310:SF51">
    <property type="entry name" value="ACYL-COA-BINDING DOMAIN-CONTAINING PROTEIN 7"/>
    <property type="match status" value="1"/>
</dbReference>
<protein>
    <recommendedName>
        <fullName evidence="3">ACB domain-containing protein</fullName>
    </recommendedName>
</protein>